<evidence type="ECO:0000313" key="3">
    <source>
        <dbReference type="Proteomes" id="UP000018050"/>
    </source>
</evidence>
<keyword evidence="3" id="KW-1185">Reference proteome</keyword>
<dbReference type="RefSeq" id="XP_013248006.1">
    <property type="nucleotide sequence ID" value="XM_013392552.1"/>
</dbReference>
<organism evidence="2 3">
    <name type="scientific">Eimeria acervulina</name>
    <name type="common">Coccidian parasite</name>
    <dbReference type="NCBI Taxonomy" id="5801"/>
    <lineage>
        <taxon>Eukaryota</taxon>
        <taxon>Sar</taxon>
        <taxon>Alveolata</taxon>
        <taxon>Apicomplexa</taxon>
        <taxon>Conoidasida</taxon>
        <taxon>Coccidia</taxon>
        <taxon>Eucoccidiorida</taxon>
        <taxon>Eimeriorina</taxon>
        <taxon>Eimeriidae</taxon>
        <taxon>Eimeria</taxon>
    </lineage>
</organism>
<dbReference type="AlphaFoldDB" id="U6GVW2"/>
<feature type="region of interest" description="Disordered" evidence="1">
    <location>
        <begin position="315"/>
        <end position="342"/>
    </location>
</feature>
<dbReference type="Proteomes" id="UP000018050">
    <property type="component" value="Unassembled WGS sequence"/>
</dbReference>
<feature type="compositionally biased region" description="Polar residues" evidence="1">
    <location>
        <begin position="144"/>
        <end position="159"/>
    </location>
</feature>
<sequence length="342" mass="34814">MQCQALHDGEPVKDPIAVCIIFCRFCYDIPCLPVQLAFEKKNYAPLFRQKAGLSLGARKMRGIRFKQRRIPEDPLAVSTWLRADETGTSEPIDVSAGSPPSTSAEAADLVQTGSIAWGAVNGQLSMPSHAAGDLWENREEGSSEKQQPTTGPSTPQNILPGSAVDVADPLVFTEASFAATEVQSVVAAAPQVVVAAGAPQVVTVAAAPQLVVAPIAPQLVAAAAPQPAVAAGPQPVAAITVQLVAAAAPQPVAAAGPQLVAAAGPQPVAAVAVQLVAAAAPQPVAVTGPQPVAAAAPQLVNATVVPQSVALAAPRKREAYQKKKKRPSRLSAGTSSVAPAKK</sequence>
<dbReference type="VEuPathDB" id="ToxoDB:EAH_00067310"/>
<evidence type="ECO:0000256" key="1">
    <source>
        <dbReference type="SAM" id="MobiDB-lite"/>
    </source>
</evidence>
<dbReference type="GeneID" id="25274801"/>
<name>U6GVW2_EIMAC</name>
<proteinExistence type="predicted"/>
<protein>
    <submittedName>
        <fullName evidence="2">Uncharacterized protein</fullName>
    </submittedName>
</protein>
<evidence type="ECO:0000313" key="2">
    <source>
        <dbReference type="EMBL" id="CDI82684.1"/>
    </source>
</evidence>
<dbReference type="EMBL" id="HG672662">
    <property type="protein sequence ID" value="CDI82684.1"/>
    <property type="molecule type" value="Genomic_DNA"/>
</dbReference>
<feature type="non-terminal residue" evidence="2">
    <location>
        <position position="342"/>
    </location>
</feature>
<reference evidence="2" key="1">
    <citation type="submission" date="2013-10" db="EMBL/GenBank/DDBJ databases">
        <title>Genomic analysis of the causative agents of coccidiosis in chickens.</title>
        <authorList>
            <person name="Reid A.J."/>
            <person name="Blake D."/>
            <person name="Billington K."/>
            <person name="Browne H."/>
            <person name="Dunn M."/>
            <person name="Hung S."/>
            <person name="Kawahara F."/>
            <person name="Miranda-Saavedra D."/>
            <person name="Mourier T."/>
            <person name="Nagra H."/>
            <person name="Otto T.D."/>
            <person name="Rawlings N."/>
            <person name="Sanchez A."/>
            <person name="Sanders M."/>
            <person name="Subramaniam C."/>
            <person name="Tay Y."/>
            <person name="Dear P."/>
            <person name="Doerig C."/>
            <person name="Gruber A."/>
            <person name="Parkinson J."/>
            <person name="Shirley M."/>
            <person name="Wan K.L."/>
            <person name="Berriman M."/>
            <person name="Tomley F."/>
            <person name="Pain A."/>
        </authorList>
    </citation>
    <scope>NUCLEOTIDE SEQUENCE [LARGE SCALE GENOMIC DNA]</scope>
    <source>
        <strain evidence="2">Houghton</strain>
    </source>
</reference>
<feature type="region of interest" description="Disordered" evidence="1">
    <location>
        <begin position="136"/>
        <end position="160"/>
    </location>
</feature>
<accession>U6GVW2</accession>
<reference evidence="2" key="2">
    <citation type="submission" date="2013-10" db="EMBL/GenBank/DDBJ databases">
        <authorList>
            <person name="Aslett M."/>
        </authorList>
    </citation>
    <scope>NUCLEOTIDE SEQUENCE [LARGE SCALE GENOMIC DNA]</scope>
    <source>
        <strain evidence="2">Houghton</strain>
    </source>
</reference>
<gene>
    <name evidence="2" type="ORF">EAH_00067310</name>
</gene>
<feature type="compositionally biased region" description="Polar residues" evidence="1">
    <location>
        <begin position="331"/>
        <end position="342"/>
    </location>
</feature>